<feature type="region of interest" description="Disordered" evidence="1">
    <location>
        <begin position="100"/>
        <end position="145"/>
    </location>
</feature>
<keyword evidence="2" id="KW-0812">Transmembrane</keyword>
<feature type="transmembrane region" description="Helical" evidence="2">
    <location>
        <begin position="12"/>
        <end position="35"/>
    </location>
</feature>
<reference evidence="3" key="1">
    <citation type="journal article" date="2018" name="Genome Biol.">
        <title>SKESA: strategic k-mer extension for scrupulous assemblies.</title>
        <authorList>
            <person name="Souvorov A."/>
            <person name="Agarwala R."/>
            <person name="Lipman D.J."/>
        </authorList>
    </citation>
    <scope>NUCLEOTIDE SEQUENCE</scope>
    <source>
        <strain evidence="3">MA.CCC_P4</strain>
    </source>
</reference>
<name>A0A744HEA2_SALER</name>
<evidence type="ECO:0008006" key="4">
    <source>
        <dbReference type="Google" id="ProtNLM"/>
    </source>
</evidence>
<comment type="caution">
    <text evidence="3">The sequence shown here is derived from an EMBL/GenBank/DDBJ whole genome shotgun (WGS) entry which is preliminary data.</text>
</comment>
<organism evidence="3">
    <name type="scientific">Salmonella enterica</name>
    <name type="common">Salmonella choleraesuis</name>
    <dbReference type="NCBI Taxonomy" id="28901"/>
    <lineage>
        <taxon>Bacteria</taxon>
        <taxon>Pseudomonadati</taxon>
        <taxon>Pseudomonadota</taxon>
        <taxon>Gammaproteobacteria</taxon>
        <taxon>Enterobacterales</taxon>
        <taxon>Enterobacteriaceae</taxon>
        <taxon>Salmonella</taxon>
    </lineage>
</organism>
<keyword evidence="2" id="KW-1133">Transmembrane helix</keyword>
<accession>A0A744HEA2</accession>
<evidence type="ECO:0000313" key="3">
    <source>
        <dbReference type="EMBL" id="HAF2412751.1"/>
    </source>
</evidence>
<protein>
    <recommendedName>
        <fullName evidence="4">Type IV pilus biogenesis protein PilP</fullName>
    </recommendedName>
</protein>
<dbReference type="AlphaFoldDB" id="A0A744HEA2"/>
<dbReference type="EMBL" id="DAAUQJ010000006">
    <property type="protein sequence ID" value="HAF2412751.1"/>
    <property type="molecule type" value="Genomic_DNA"/>
</dbReference>
<keyword evidence="2" id="KW-0472">Membrane</keyword>
<evidence type="ECO:0000256" key="2">
    <source>
        <dbReference type="SAM" id="Phobius"/>
    </source>
</evidence>
<reference evidence="3" key="2">
    <citation type="submission" date="2020-02" db="EMBL/GenBank/DDBJ databases">
        <authorList>
            <consortium name="NCBI Pathogen Detection Project"/>
        </authorList>
    </citation>
    <scope>NUCLEOTIDE SEQUENCE</scope>
    <source>
        <strain evidence="3">MA.CCC_P4</strain>
    </source>
</reference>
<gene>
    <name evidence="3" type="ORF">G8N70_003080</name>
</gene>
<proteinExistence type="predicted"/>
<evidence type="ECO:0000256" key="1">
    <source>
        <dbReference type="SAM" id="MobiDB-lite"/>
    </source>
</evidence>
<sequence>MSNVTFSQSRRLPWFRLIAAVWLLALSIGLVIVFLDVMHPATPPVETPHPGQLEALSARLSQAEQQLAAIRHQATPVMPEALAMVRSELESRLTRIEASLSDDSTKQSLSALQNRMEKLESRPAPVKAAPSVSRPSHTVPKPVKVPGPPFQVMGVELRGGERFLTVLASGTDSLNQVRLLRAGESIGNWILESIGTGRATFRVQGKIRQVVVP</sequence>